<name>A0ACC1MHH4_9PEZI</name>
<sequence>MMDGPERDELHRAIWADPDASKEIWQAVLGPGEALFIPQGWWHSMTRCRAIVLKRNCIFCPLYVASEWPNKP</sequence>
<keyword evidence="2" id="KW-1185">Reference proteome</keyword>
<dbReference type="EMBL" id="JAPDGR010005472">
    <property type="protein sequence ID" value="KAJ2965709.1"/>
    <property type="molecule type" value="Genomic_DNA"/>
</dbReference>
<dbReference type="Proteomes" id="UP001143856">
    <property type="component" value="Unassembled WGS sequence"/>
</dbReference>
<comment type="caution">
    <text evidence="1">The sequence shown here is derived from an EMBL/GenBank/DDBJ whole genome shotgun (WGS) entry which is preliminary data.</text>
</comment>
<proteinExistence type="predicted"/>
<evidence type="ECO:0000313" key="2">
    <source>
        <dbReference type="Proteomes" id="UP001143856"/>
    </source>
</evidence>
<evidence type="ECO:0000313" key="1">
    <source>
        <dbReference type="EMBL" id="KAJ2965709.1"/>
    </source>
</evidence>
<gene>
    <name evidence="1" type="ORF">NUW58_g10836</name>
</gene>
<reference evidence="1" key="1">
    <citation type="submission" date="2022-10" db="EMBL/GenBank/DDBJ databases">
        <title>Genome Sequence of Xylaria curta.</title>
        <authorList>
            <person name="Buettner E."/>
        </authorList>
    </citation>
    <scope>NUCLEOTIDE SEQUENCE</scope>
    <source>
        <strain evidence="1">Babe10</strain>
    </source>
</reference>
<accession>A0ACC1MHH4</accession>
<protein>
    <submittedName>
        <fullName evidence="1">Uncharacterized protein</fullName>
    </submittedName>
</protein>
<organism evidence="1 2">
    <name type="scientific">Xylaria curta</name>
    <dbReference type="NCBI Taxonomy" id="42375"/>
    <lineage>
        <taxon>Eukaryota</taxon>
        <taxon>Fungi</taxon>
        <taxon>Dikarya</taxon>
        <taxon>Ascomycota</taxon>
        <taxon>Pezizomycotina</taxon>
        <taxon>Sordariomycetes</taxon>
        <taxon>Xylariomycetidae</taxon>
        <taxon>Xylariales</taxon>
        <taxon>Xylariaceae</taxon>
        <taxon>Xylaria</taxon>
    </lineage>
</organism>